<dbReference type="InterPro" id="IPR012292">
    <property type="entry name" value="Globin/Proto"/>
</dbReference>
<sequence length="436" mass="49296">MKKWFEKLNHYRSIPSNGIQHVHVTETSIEVNSDQLTTQLKMIDLSEDDIRIVQSIQPLIIDHIDEIIDTFYATIIEVTALKEIITEHSTIARLKSTLKQHIIELFSGKINSEYIQKRLRIAEVHQHIGLEPKWYIGSFQNLQNIFITIIHRYAQDSQASLTYVKAISKLLNFEQQLVIEAYDKKNNEQKERYNNEVREEVKHKIGLVSQELAVLTEQTSNSTEHLIISSSQVNESFLHSANIALNSRLLALAGSQKISELERRITSIHERSLQMENSVAQLTLSSEKIKTIVHIVQDLSSQSKLLSLNASIEAARAGQHGAGFGVVAKEMKKLSEDTREAVKQISEFIQLASTHTQEVVHSIQEVKHDVELGKLESTQTSETFNQILISLESSSDELNKVESELEALVRVIEEVSSASIKVASSAEDLNTVTQNF</sequence>
<dbReference type="AlphaFoldDB" id="A0A9J6ZHW1"/>
<dbReference type="PROSITE" id="PS50111">
    <property type="entry name" value="CHEMOTAXIS_TRANSDUC_2"/>
    <property type="match status" value="1"/>
</dbReference>
<evidence type="ECO:0000313" key="6">
    <source>
        <dbReference type="Proteomes" id="UP001056756"/>
    </source>
</evidence>
<reference evidence="5" key="1">
    <citation type="submission" date="2022-05" db="EMBL/GenBank/DDBJ databases">
        <title>Novel bacterial taxa in a minimal lignocellulolytic consortium and its capacity to transform plastics disclosed by genome-resolved metagenomics.</title>
        <authorList>
            <person name="Rodriguez C.A.D."/>
            <person name="Diaz-Garcia L."/>
            <person name="Herrera K."/>
            <person name="Tarazona N.A."/>
            <person name="Sproer C."/>
            <person name="Overmann J."/>
            <person name="Jimenez D.J."/>
        </authorList>
    </citation>
    <scope>NUCLEOTIDE SEQUENCE</scope>
    <source>
        <strain evidence="5">MAG5</strain>
    </source>
</reference>
<dbReference type="GO" id="GO:0020037">
    <property type="term" value="F:heme binding"/>
    <property type="evidence" value="ECO:0007669"/>
    <property type="project" value="InterPro"/>
</dbReference>
<dbReference type="PANTHER" id="PTHR32089">
    <property type="entry name" value="METHYL-ACCEPTING CHEMOTAXIS PROTEIN MCPB"/>
    <property type="match status" value="1"/>
</dbReference>
<dbReference type="GO" id="GO:0019825">
    <property type="term" value="F:oxygen binding"/>
    <property type="evidence" value="ECO:0007669"/>
    <property type="project" value="InterPro"/>
</dbReference>
<dbReference type="InterPro" id="IPR009050">
    <property type="entry name" value="Globin-like_sf"/>
</dbReference>
<dbReference type="SUPFAM" id="SSF58104">
    <property type="entry name" value="Methyl-accepting chemotaxis protein (MCP) signaling domain"/>
    <property type="match status" value="1"/>
</dbReference>
<dbReference type="Gene3D" id="1.10.490.10">
    <property type="entry name" value="Globins"/>
    <property type="match status" value="1"/>
</dbReference>
<dbReference type="InterPro" id="IPR039379">
    <property type="entry name" value="Protoglobin_sensor_dom"/>
</dbReference>
<dbReference type="EMBL" id="CP097899">
    <property type="protein sequence ID" value="URN95778.1"/>
    <property type="molecule type" value="Genomic_DNA"/>
</dbReference>
<evidence type="ECO:0000256" key="2">
    <source>
        <dbReference type="PROSITE-ProRule" id="PRU00284"/>
    </source>
</evidence>
<dbReference type="Gene3D" id="1.10.287.950">
    <property type="entry name" value="Methyl-accepting chemotaxis protein"/>
    <property type="match status" value="1"/>
</dbReference>
<name>A0A9J6ZHW1_9BACL</name>
<feature type="domain" description="Methyl-accepting transducer" evidence="4">
    <location>
        <begin position="209"/>
        <end position="430"/>
    </location>
</feature>
<organism evidence="5 6">
    <name type="scientific">Candidatus Pristimantibacillus lignocellulolyticus</name>
    <dbReference type="NCBI Taxonomy" id="2994561"/>
    <lineage>
        <taxon>Bacteria</taxon>
        <taxon>Bacillati</taxon>
        <taxon>Bacillota</taxon>
        <taxon>Bacilli</taxon>
        <taxon>Bacillales</taxon>
        <taxon>Paenibacillaceae</taxon>
        <taxon>Candidatus Pristimantibacillus</taxon>
    </lineage>
</organism>
<protein>
    <submittedName>
        <fullName evidence="5">Globin-coupled sensor protein</fullName>
    </submittedName>
</protein>
<dbReference type="KEGG" id="plig:NAG76_05905"/>
<gene>
    <name evidence="5" type="ORF">NAG76_05905</name>
</gene>
<dbReference type="Pfam" id="PF11563">
    <property type="entry name" value="Protoglobin"/>
    <property type="match status" value="1"/>
</dbReference>
<dbReference type="SUPFAM" id="SSF46458">
    <property type="entry name" value="Globin-like"/>
    <property type="match status" value="1"/>
</dbReference>
<dbReference type="Proteomes" id="UP001056756">
    <property type="component" value="Chromosome"/>
</dbReference>
<evidence type="ECO:0000256" key="3">
    <source>
        <dbReference type="SAM" id="Coils"/>
    </source>
</evidence>
<dbReference type="InterPro" id="IPR044398">
    <property type="entry name" value="Globin-sensor_dom"/>
</dbReference>
<evidence type="ECO:0000259" key="4">
    <source>
        <dbReference type="PROSITE" id="PS50111"/>
    </source>
</evidence>
<proteinExistence type="predicted"/>
<evidence type="ECO:0000313" key="5">
    <source>
        <dbReference type="EMBL" id="URN95778.1"/>
    </source>
</evidence>
<evidence type="ECO:0000256" key="1">
    <source>
        <dbReference type="ARBA" id="ARBA00023224"/>
    </source>
</evidence>
<dbReference type="SMART" id="SM00283">
    <property type="entry name" value="MA"/>
    <property type="match status" value="1"/>
</dbReference>
<dbReference type="GO" id="GO:0016020">
    <property type="term" value="C:membrane"/>
    <property type="evidence" value="ECO:0007669"/>
    <property type="project" value="InterPro"/>
</dbReference>
<dbReference type="GO" id="GO:0007165">
    <property type="term" value="P:signal transduction"/>
    <property type="evidence" value="ECO:0007669"/>
    <property type="project" value="UniProtKB-KW"/>
</dbReference>
<feature type="coiled-coil region" evidence="3">
    <location>
        <begin position="391"/>
        <end position="418"/>
    </location>
</feature>
<dbReference type="CDD" id="cd01068">
    <property type="entry name" value="globin_sensor"/>
    <property type="match status" value="1"/>
</dbReference>
<keyword evidence="1 2" id="KW-0807">Transducer</keyword>
<dbReference type="InterPro" id="IPR004089">
    <property type="entry name" value="MCPsignal_dom"/>
</dbReference>
<keyword evidence="3" id="KW-0175">Coiled coil</keyword>
<dbReference type="Pfam" id="PF00015">
    <property type="entry name" value="MCPsignal"/>
    <property type="match status" value="1"/>
</dbReference>
<accession>A0A9J6ZHW1</accession>
<dbReference type="PANTHER" id="PTHR32089:SF118">
    <property type="entry name" value="HEME-BASED AEROTACTIC TRANSDUCER HEMAT"/>
    <property type="match status" value="1"/>
</dbReference>